<feature type="compositionally biased region" description="Polar residues" evidence="1">
    <location>
        <begin position="254"/>
        <end position="270"/>
    </location>
</feature>
<evidence type="ECO:0000313" key="2">
    <source>
        <dbReference type="Proteomes" id="UP000887565"/>
    </source>
</evidence>
<dbReference type="AlphaFoldDB" id="A0A915IUN9"/>
<reference evidence="3" key="1">
    <citation type="submission" date="2022-11" db="UniProtKB">
        <authorList>
            <consortium name="WormBaseParasite"/>
        </authorList>
    </citation>
    <scope>IDENTIFICATION</scope>
</reference>
<evidence type="ECO:0000256" key="1">
    <source>
        <dbReference type="SAM" id="MobiDB-lite"/>
    </source>
</evidence>
<dbReference type="Proteomes" id="UP000887565">
    <property type="component" value="Unplaced"/>
</dbReference>
<organism evidence="2 3">
    <name type="scientific">Romanomermis culicivorax</name>
    <name type="common">Nematode worm</name>
    <dbReference type="NCBI Taxonomy" id="13658"/>
    <lineage>
        <taxon>Eukaryota</taxon>
        <taxon>Metazoa</taxon>
        <taxon>Ecdysozoa</taxon>
        <taxon>Nematoda</taxon>
        <taxon>Enoplea</taxon>
        <taxon>Dorylaimia</taxon>
        <taxon>Mermithida</taxon>
        <taxon>Mermithoidea</taxon>
        <taxon>Mermithidae</taxon>
        <taxon>Romanomermis</taxon>
    </lineage>
</organism>
<evidence type="ECO:0000313" key="3">
    <source>
        <dbReference type="WBParaSite" id="nRc.2.0.1.t17104-RA"/>
    </source>
</evidence>
<keyword evidence="2" id="KW-1185">Reference proteome</keyword>
<sequence length="326" mass="36370">MLKSCASYFFREIDQKQFDFCRSCYFKKERRRILQRNEPKRKNVHIVKCLAKLKANLQKNKALKSKTTSKLTKNIQRIGRKWYLGSCLLLSKNLNRNKKLVAQIENTLAQNGIRDAKYPTSATDGTLIVDLVSNPVANSESSTSASTTTTTKLLVETLTDALKLSEKYFCDVNPSVNRSKIGGRNIINRSVSNCTTLKDMDETQILFLQSIMFPFNPMAIDTTVSCADFLNSTLLLPTCSVDNDGGMAPPLMSDDQNNIYQGKDTNSTTSDGEDEVANQNNDDSPSGGDDDSNETLSFLSFETENVEFVMDINEKVLALLKSTEGK</sequence>
<protein>
    <submittedName>
        <fullName evidence="3">Uncharacterized protein</fullName>
    </submittedName>
</protein>
<feature type="region of interest" description="Disordered" evidence="1">
    <location>
        <begin position="246"/>
        <end position="295"/>
    </location>
</feature>
<dbReference type="WBParaSite" id="nRc.2.0.1.t17104-RA">
    <property type="protein sequence ID" value="nRc.2.0.1.t17104-RA"/>
    <property type="gene ID" value="nRc.2.0.1.g17104"/>
</dbReference>
<proteinExistence type="predicted"/>
<name>A0A915IUN9_ROMCU</name>
<accession>A0A915IUN9</accession>